<dbReference type="InterPro" id="IPR036259">
    <property type="entry name" value="MFS_trans_sf"/>
</dbReference>
<protein>
    <recommendedName>
        <fullName evidence="9">Major facilitator superfamily (MFS) profile domain-containing protein</fullName>
    </recommendedName>
</protein>
<keyword evidence="3 7" id="KW-0813">Transport</keyword>
<feature type="domain" description="Major facilitator superfamily (MFS) profile" evidence="9">
    <location>
        <begin position="76"/>
        <end position="506"/>
    </location>
</feature>
<dbReference type="PRINTS" id="PR00171">
    <property type="entry name" value="SUGRTRNSPORT"/>
</dbReference>
<dbReference type="Pfam" id="PF00083">
    <property type="entry name" value="Sugar_tr"/>
    <property type="match status" value="1"/>
</dbReference>
<dbReference type="PROSITE" id="PS00217">
    <property type="entry name" value="SUGAR_TRANSPORT_2"/>
    <property type="match status" value="1"/>
</dbReference>
<dbReference type="InterPro" id="IPR005828">
    <property type="entry name" value="MFS_sugar_transport-like"/>
</dbReference>
<dbReference type="PANTHER" id="PTHR48020">
    <property type="entry name" value="PROTON MYO-INOSITOL COTRANSPORTER"/>
    <property type="match status" value="1"/>
</dbReference>
<dbReference type="FunFam" id="1.20.1250.20:FF:000134">
    <property type="entry name" value="MFS sugar transporter protein"/>
    <property type="match status" value="1"/>
</dbReference>
<dbReference type="InterPro" id="IPR005829">
    <property type="entry name" value="Sugar_transporter_CS"/>
</dbReference>
<feature type="transmembrane region" description="Helical" evidence="8">
    <location>
        <begin position="452"/>
        <end position="472"/>
    </location>
</feature>
<evidence type="ECO:0000256" key="1">
    <source>
        <dbReference type="ARBA" id="ARBA00004141"/>
    </source>
</evidence>
<dbReference type="PANTHER" id="PTHR48020:SF12">
    <property type="entry name" value="PROTON MYO-INOSITOL COTRANSPORTER"/>
    <property type="match status" value="1"/>
</dbReference>
<dbReference type="Proteomes" id="UP001300502">
    <property type="component" value="Unassembled WGS sequence"/>
</dbReference>
<keyword evidence="5 8" id="KW-1133">Transmembrane helix</keyword>
<feature type="transmembrane region" description="Helical" evidence="8">
    <location>
        <begin position="414"/>
        <end position="431"/>
    </location>
</feature>
<evidence type="ECO:0000256" key="7">
    <source>
        <dbReference type="RuleBase" id="RU003346"/>
    </source>
</evidence>
<evidence type="ECO:0000256" key="8">
    <source>
        <dbReference type="SAM" id="Phobius"/>
    </source>
</evidence>
<keyword evidence="6 8" id="KW-0472">Membrane</keyword>
<dbReference type="AlphaFoldDB" id="A0AAV9ILN1"/>
<feature type="transmembrane region" description="Helical" evidence="8">
    <location>
        <begin position="357"/>
        <end position="377"/>
    </location>
</feature>
<gene>
    <name evidence="10" type="ORF">GAYE_SCF48G6010</name>
</gene>
<keyword evidence="4 8" id="KW-0812">Transmembrane</keyword>
<reference evidence="10 11" key="1">
    <citation type="submission" date="2022-07" db="EMBL/GenBank/DDBJ databases">
        <title>Genome-wide signatures of adaptation to extreme environments.</title>
        <authorList>
            <person name="Cho C.H."/>
            <person name="Yoon H.S."/>
        </authorList>
    </citation>
    <scope>NUCLEOTIDE SEQUENCE [LARGE SCALE GENOMIC DNA]</scope>
    <source>
        <strain evidence="10 11">108.79 E11</strain>
    </source>
</reference>
<feature type="transmembrane region" description="Helical" evidence="8">
    <location>
        <begin position="319"/>
        <end position="342"/>
    </location>
</feature>
<dbReference type="InterPro" id="IPR003663">
    <property type="entry name" value="Sugar/inositol_transpt"/>
</dbReference>
<dbReference type="GO" id="GO:0022857">
    <property type="term" value="F:transmembrane transporter activity"/>
    <property type="evidence" value="ECO:0007669"/>
    <property type="project" value="InterPro"/>
</dbReference>
<evidence type="ECO:0000313" key="11">
    <source>
        <dbReference type="Proteomes" id="UP001300502"/>
    </source>
</evidence>
<keyword evidence="11" id="KW-1185">Reference proteome</keyword>
<feature type="transmembrane region" description="Helical" evidence="8">
    <location>
        <begin position="389"/>
        <end position="408"/>
    </location>
</feature>
<dbReference type="InterPro" id="IPR050814">
    <property type="entry name" value="Myo-inositol_Transporter"/>
</dbReference>
<proteinExistence type="inferred from homology"/>
<dbReference type="SUPFAM" id="SSF103473">
    <property type="entry name" value="MFS general substrate transporter"/>
    <property type="match status" value="1"/>
</dbReference>
<sequence>MASNRERVGVETVQAAADHDKDKSIYNDSNMFQNIEGMTLEDFEEQLKDVSSLDDEILTEEERLHPWRQTPRLFVLVAFAALGAFIVGVDISLVSGAEIQFMYKFHIANKTNLLGLTTSATTLGALVGSIAAITLNEWIGRRGTLLIAGVWSVGSALWEALAPSWAMLLVGRLMLGISMGMISSTVPILLAEAVPTAIRGAIASLYQQLVATGIFIGYIMDAIFINVSNIGWRLMLGTTLVPGAIEVVGMFFQPESPRWLIKKGKHQQALEVLKSLRISREHAMRDYVIVRKACEEESRMTAGKNMYMELVRVPSLRRALFVGVLLMLFQQYCGMNVFMYYVDYMFKTMIHVSSKKAVLASMVAGFANAVFTIPVYWTIDKYGRRSLQLWTFPIMCAMQVLALFSYYGSKWVNFALFIIAIFFFIAAYSPANGPVPWVYNAEIFPLYVRSQGMAITTFTNYMFNFVVSFSWPDMLKRMKAQGGYGFYAAAIAWGWVMLFFFMPETKGYTLEQMRLVFEHSLGEIAKYHWKCGVNNVKRVLGMKNIDENIPSPYDKASNLKEHGVEEEM</sequence>
<comment type="caution">
    <text evidence="10">The sequence shown here is derived from an EMBL/GenBank/DDBJ whole genome shotgun (WGS) entry which is preliminary data.</text>
</comment>
<comment type="subcellular location">
    <subcellularLocation>
        <location evidence="1">Membrane</location>
        <topology evidence="1">Multi-pass membrane protein</topology>
    </subcellularLocation>
</comment>
<dbReference type="InterPro" id="IPR020846">
    <property type="entry name" value="MFS_dom"/>
</dbReference>
<feature type="transmembrane region" description="Helical" evidence="8">
    <location>
        <begin position="205"/>
        <end position="224"/>
    </location>
</feature>
<dbReference type="PROSITE" id="PS50850">
    <property type="entry name" value="MFS"/>
    <property type="match status" value="1"/>
</dbReference>
<feature type="transmembrane region" description="Helical" evidence="8">
    <location>
        <begin position="484"/>
        <end position="503"/>
    </location>
</feature>
<evidence type="ECO:0000256" key="2">
    <source>
        <dbReference type="ARBA" id="ARBA00010992"/>
    </source>
</evidence>
<comment type="similarity">
    <text evidence="2 7">Belongs to the major facilitator superfamily. Sugar transporter (TC 2.A.1.1) family.</text>
</comment>
<feature type="transmembrane region" description="Helical" evidence="8">
    <location>
        <begin position="145"/>
        <end position="167"/>
    </location>
</feature>
<feature type="transmembrane region" description="Helical" evidence="8">
    <location>
        <begin position="113"/>
        <end position="133"/>
    </location>
</feature>
<evidence type="ECO:0000256" key="3">
    <source>
        <dbReference type="ARBA" id="ARBA00022448"/>
    </source>
</evidence>
<evidence type="ECO:0000256" key="5">
    <source>
        <dbReference type="ARBA" id="ARBA00022989"/>
    </source>
</evidence>
<feature type="transmembrane region" description="Helical" evidence="8">
    <location>
        <begin position="73"/>
        <end position="93"/>
    </location>
</feature>
<organism evidence="10 11">
    <name type="scientific">Galdieria yellowstonensis</name>
    <dbReference type="NCBI Taxonomy" id="3028027"/>
    <lineage>
        <taxon>Eukaryota</taxon>
        <taxon>Rhodophyta</taxon>
        <taxon>Bangiophyceae</taxon>
        <taxon>Galdieriales</taxon>
        <taxon>Galdieriaceae</taxon>
        <taxon>Galdieria</taxon>
    </lineage>
</organism>
<dbReference type="EMBL" id="JANCYU010000059">
    <property type="protein sequence ID" value="KAK4528076.1"/>
    <property type="molecule type" value="Genomic_DNA"/>
</dbReference>
<evidence type="ECO:0000313" key="10">
    <source>
        <dbReference type="EMBL" id="KAK4528076.1"/>
    </source>
</evidence>
<evidence type="ECO:0000256" key="6">
    <source>
        <dbReference type="ARBA" id="ARBA00023136"/>
    </source>
</evidence>
<dbReference type="NCBIfam" id="TIGR00879">
    <property type="entry name" value="SP"/>
    <property type="match status" value="1"/>
</dbReference>
<feature type="transmembrane region" description="Helical" evidence="8">
    <location>
        <begin position="230"/>
        <end position="252"/>
    </location>
</feature>
<dbReference type="GO" id="GO:0016020">
    <property type="term" value="C:membrane"/>
    <property type="evidence" value="ECO:0007669"/>
    <property type="project" value="UniProtKB-SubCell"/>
</dbReference>
<feature type="transmembrane region" description="Helical" evidence="8">
    <location>
        <begin position="173"/>
        <end position="193"/>
    </location>
</feature>
<evidence type="ECO:0000256" key="4">
    <source>
        <dbReference type="ARBA" id="ARBA00022692"/>
    </source>
</evidence>
<name>A0AAV9ILN1_9RHOD</name>
<dbReference type="Gene3D" id="1.20.1250.20">
    <property type="entry name" value="MFS general substrate transporter like domains"/>
    <property type="match status" value="1"/>
</dbReference>
<accession>A0AAV9ILN1</accession>
<evidence type="ECO:0000259" key="9">
    <source>
        <dbReference type="PROSITE" id="PS50850"/>
    </source>
</evidence>